<name>A0ABR7HU17_9FIRM</name>
<dbReference type="RefSeq" id="WP_186963807.1">
    <property type="nucleotide sequence ID" value="NZ_JACOPR010000005.1"/>
</dbReference>
<dbReference type="SUPFAM" id="SSF51556">
    <property type="entry name" value="Metallo-dependent hydrolases"/>
    <property type="match status" value="1"/>
</dbReference>
<dbReference type="PANTHER" id="PTHR10443">
    <property type="entry name" value="MICROSOMAL DIPEPTIDASE"/>
    <property type="match status" value="1"/>
</dbReference>
<evidence type="ECO:0000313" key="2">
    <source>
        <dbReference type="Proteomes" id="UP000660021"/>
    </source>
</evidence>
<keyword evidence="2" id="KW-1185">Reference proteome</keyword>
<accession>A0ABR7HU17</accession>
<dbReference type="InterPro" id="IPR032466">
    <property type="entry name" value="Metal_Hydrolase"/>
</dbReference>
<dbReference type="PANTHER" id="PTHR10443:SF12">
    <property type="entry name" value="DIPEPTIDASE"/>
    <property type="match status" value="1"/>
</dbReference>
<dbReference type="Pfam" id="PF01244">
    <property type="entry name" value="Peptidase_M19"/>
    <property type="match status" value="1"/>
</dbReference>
<dbReference type="PROSITE" id="PS51365">
    <property type="entry name" value="RENAL_DIPEPTIDASE_2"/>
    <property type="match status" value="1"/>
</dbReference>
<reference evidence="1 2" key="1">
    <citation type="submission" date="2020-08" db="EMBL/GenBank/DDBJ databases">
        <title>Genome public.</title>
        <authorList>
            <person name="Liu C."/>
            <person name="Sun Q."/>
        </authorList>
    </citation>
    <scope>NUCLEOTIDE SEQUENCE [LARGE SCALE GENOMIC DNA]</scope>
    <source>
        <strain evidence="1 2">New-38</strain>
    </source>
</reference>
<proteinExistence type="predicted"/>
<dbReference type="Proteomes" id="UP000660021">
    <property type="component" value="Unassembled WGS sequence"/>
</dbReference>
<dbReference type="InterPro" id="IPR008257">
    <property type="entry name" value="Pept_M19"/>
</dbReference>
<organism evidence="1 2">
    <name type="scientific">Pseudoflavonifractor hominis</name>
    <dbReference type="NCBI Taxonomy" id="2763059"/>
    <lineage>
        <taxon>Bacteria</taxon>
        <taxon>Bacillati</taxon>
        <taxon>Bacillota</taxon>
        <taxon>Clostridia</taxon>
        <taxon>Eubacteriales</taxon>
        <taxon>Oscillospiraceae</taxon>
        <taxon>Pseudoflavonifractor</taxon>
    </lineage>
</organism>
<gene>
    <name evidence="1" type="ORF">H8S34_09290</name>
</gene>
<protein>
    <submittedName>
        <fullName evidence="1">Membrane dipeptidase</fullName>
    </submittedName>
</protein>
<dbReference type="Gene3D" id="3.20.20.140">
    <property type="entry name" value="Metal-dependent hydrolases"/>
    <property type="match status" value="1"/>
</dbReference>
<sequence>MDLFDGHCDTMTRCYRYGYGVRENFGNQDLKRAEYIGKWGQFFALFADEVLKPGVTRRDVFRAEYAIFQREMELNRDVIVQCRTGEEAKAAFAAGKRAAFLSIEGADLIDCTLEGLQEAWEMGVRAINPVWNAANILCGTTEDETDKGLTPEGKAFVKRMTELHMLVDVSHMSDPGFWDVAEIVEGPFMASHSCARALCDQPRNLTDDMFREIMRHNGVAGINMYRTFLGEPTTVDTVVEHIEHFLSLGGEKNICMGGDLDGCYDEMPDGIDGIQDMGKIYDRMLQRNYKEELVHAIFFDNMMRVVNEVCTM</sequence>
<dbReference type="EMBL" id="JACOPR010000005">
    <property type="protein sequence ID" value="MBC5731020.1"/>
    <property type="molecule type" value="Genomic_DNA"/>
</dbReference>
<evidence type="ECO:0000313" key="1">
    <source>
        <dbReference type="EMBL" id="MBC5731020.1"/>
    </source>
</evidence>
<comment type="caution">
    <text evidence="1">The sequence shown here is derived from an EMBL/GenBank/DDBJ whole genome shotgun (WGS) entry which is preliminary data.</text>
</comment>